<dbReference type="AlphaFoldDB" id="A0A5P0YXV3"/>
<keyword evidence="5" id="KW-1185">Reference proteome</keyword>
<dbReference type="InterPro" id="IPR001031">
    <property type="entry name" value="Thioesterase"/>
</dbReference>
<dbReference type="Proteomes" id="UP000320857">
    <property type="component" value="Unassembled WGS sequence"/>
</dbReference>
<dbReference type="Pfam" id="PF00975">
    <property type="entry name" value="Thioesterase"/>
    <property type="match status" value="1"/>
</dbReference>
<dbReference type="OrthoDB" id="8480037at2"/>
<dbReference type="GO" id="GO:0016787">
    <property type="term" value="F:hydrolase activity"/>
    <property type="evidence" value="ECO:0007669"/>
    <property type="project" value="UniProtKB-KW"/>
</dbReference>
<comment type="caution">
    <text evidence="4">The sequence shown here is derived from an EMBL/GenBank/DDBJ whole genome shotgun (WGS) entry which is preliminary data.</text>
</comment>
<dbReference type="PANTHER" id="PTHR11487:SF0">
    <property type="entry name" value="S-ACYL FATTY ACID SYNTHASE THIOESTERASE, MEDIUM CHAIN"/>
    <property type="match status" value="1"/>
</dbReference>
<dbReference type="Gene3D" id="3.40.50.1820">
    <property type="entry name" value="alpha/beta hydrolase"/>
    <property type="match status" value="1"/>
</dbReference>
<evidence type="ECO:0000313" key="5">
    <source>
        <dbReference type="Proteomes" id="UP000320857"/>
    </source>
</evidence>
<evidence type="ECO:0000256" key="1">
    <source>
        <dbReference type="ARBA" id="ARBA00007169"/>
    </source>
</evidence>
<dbReference type="InterPro" id="IPR012223">
    <property type="entry name" value="TEII"/>
</dbReference>
<name>A0A5P0YXV3_9ACTN</name>
<accession>A0A5P0YXV3</accession>
<organism evidence="4 5">
    <name type="scientific">Streptomyces alkaliterrae</name>
    <dbReference type="NCBI Taxonomy" id="2213162"/>
    <lineage>
        <taxon>Bacteria</taxon>
        <taxon>Bacillati</taxon>
        <taxon>Actinomycetota</taxon>
        <taxon>Actinomycetes</taxon>
        <taxon>Kitasatosporales</taxon>
        <taxon>Streptomycetaceae</taxon>
        <taxon>Streptomyces</taxon>
    </lineage>
</organism>
<dbReference type="SMART" id="SM00824">
    <property type="entry name" value="PKS_TE"/>
    <property type="match status" value="1"/>
</dbReference>
<keyword evidence="2 4" id="KW-0378">Hydrolase</keyword>
<evidence type="ECO:0000313" key="4">
    <source>
        <dbReference type="EMBL" id="MQS04417.1"/>
    </source>
</evidence>
<dbReference type="InterPro" id="IPR020802">
    <property type="entry name" value="TesA-like"/>
</dbReference>
<comment type="similarity">
    <text evidence="1">Belongs to the thioesterase family.</text>
</comment>
<dbReference type="PANTHER" id="PTHR11487">
    <property type="entry name" value="THIOESTERASE"/>
    <property type="match status" value="1"/>
</dbReference>
<dbReference type="GO" id="GO:0008610">
    <property type="term" value="P:lipid biosynthetic process"/>
    <property type="evidence" value="ECO:0007669"/>
    <property type="project" value="TreeGrafter"/>
</dbReference>
<dbReference type="EMBL" id="VJYK02000286">
    <property type="protein sequence ID" value="MQS04417.1"/>
    <property type="molecule type" value="Genomic_DNA"/>
</dbReference>
<proteinExistence type="inferred from homology"/>
<feature type="domain" description="Thioesterase TesA-like" evidence="3">
    <location>
        <begin position="24"/>
        <end position="245"/>
    </location>
</feature>
<gene>
    <name evidence="4" type="ORF">FNX44_021595</name>
</gene>
<dbReference type="SUPFAM" id="SSF53474">
    <property type="entry name" value="alpha/beta-Hydrolases"/>
    <property type="match status" value="1"/>
</dbReference>
<reference evidence="4 5" key="1">
    <citation type="submission" date="2019-10" db="EMBL/GenBank/DDBJ databases">
        <title>Streptomyces sp. nov., a novel actinobacterium isolated from alkaline environment.</title>
        <authorList>
            <person name="Golinska P."/>
        </authorList>
    </citation>
    <scope>NUCLEOTIDE SEQUENCE [LARGE SCALE GENOMIC DNA]</scope>
    <source>
        <strain evidence="4 5">OF1</strain>
    </source>
</reference>
<dbReference type="InterPro" id="IPR029058">
    <property type="entry name" value="AB_hydrolase_fold"/>
</dbReference>
<evidence type="ECO:0000256" key="2">
    <source>
        <dbReference type="ARBA" id="ARBA00022801"/>
    </source>
</evidence>
<evidence type="ECO:0000259" key="3">
    <source>
        <dbReference type="SMART" id="SM00824"/>
    </source>
</evidence>
<protein>
    <submittedName>
        <fullName evidence="4">Alpha/beta fold hydrolase</fullName>
    </submittedName>
</protein>
<sequence>MKLGEALTAAPSDPSAAGPELRLFCLPYAGGAAGVFSGWQSRLPATIDVCPIELPGRGGRFVEPLPGDLDLLVEDVLGRVEPRLDLPYAVFGHSFGSAVAYELTRHLVAEGAPPVRLLVSAFRAPSLPPPGHRYSDLPDAEFRRFLGELGGTPQVLLDDEEFMELLLPVVKHDFRLAEHYGGLDDGPLPIPVTAFGSATDQRFGLSEVRAWAAHTGSFTFHEVPGDHFFLNTHRELLLDLLARELTSSIGV</sequence>